<dbReference type="AlphaFoldDB" id="K1Q8D8"/>
<evidence type="ECO:0000313" key="1">
    <source>
        <dbReference type="EMBL" id="EKC17566.1"/>
    </source>
</evidence>
<organism evidence="1">
    <name type="scientific">Magallana gigas</name>
    <name type="common">Pacific oyster</name>
    <name type="synonym">Crassostrea gigas</name>
    <dbReference type="NCBI Taxonomy" id="29159"/>
    <lineage>
        <taxon>Eukaryota</taxon>
        <taxon>Metazoa</taxon>
        <taxon>Spiralia</taxon>
        <taxon>Lophotrochozoa</taxon>
        <taxon>Mollusca</taxon>
        <taxon>Bivalvia</taxon>
        <taxon>Autobranchia</taxon>
        <taxon>Pteriomorphia</taxon>
        <taxon>Ostreida</taxon>
        <taxon>Ostreoidea</taxon>
        <taxon>Ostreidae</taxon>
        <taxon>Magallana</taxon>
    </lineage>
</organism>
<accession>K1Q8D8</accession>
<name>K1Q8D8_MAGGI</name>
<sequence>MAALITTLNLFILAVPSTFAGENMDVLTTTQNLFTRVRICRCFDNYSLGPFNLSMSRINL</sequence>
<reference evidence="1" key="1">
    <citation type="journal article" date="2012" name="Nature">
        <title>The oyster genome reveals stress adaptation and complexity of shell formation.</title>
        <authorList>
            <person name="Zhang G."/>
            <person name="Fang X."/>
            <person name="Guo X."/>
            <person name="Li L."/>
            <person name="Luo R."/>
            <person name="Xu F."/>
            <person name="Yang P."/>
            <person name="Zhang L."/>
            <person name="Wang X."/>
            <person name="Qi H."/>
            <person name="Xiong Z."/>
            <person name="Que H."/>
            <person name="Xie Y."/>
            <person name="Holland P.W."/>
            <person name="Paps J."/>
            <person name="Zhu Y."/>
            <person name="Wu F."/>
            <person name="Chen Y."/>
            <person name="Wang J."/>
            <person name="Peng C."/>
            <person name="Meng J."/>
            <person name="Yang L."/>
            <person name="Liu J."/>
            <person name="Wen B."/>
            <person name="Zhang N."/>
            <person name="Huang Z."/>
            <person name="Zhu Q."/>
            <person name="Feng Y."/>
            <person name="Mount A."/>
            <person name="Hedgecock D."/>
            <person name="Xu Z."/>
            <person name="Liu Y."/>
            <person name="Domazet-Loso T."/>
            <person name="Du Y."/>
            <person name="Sun X."/>
            <person name="Zhang S."/>
            <person name="Liu B."/>
            <person name="Cheng P."/>
            <person name="Jiang X."/>
            <person name="Li J."/>
            <person name="Fan D."/>
            <person name="Wang W."/>
            <person name="Fu W."/>
            <person name="Wang T."/>
            <person name="Wang B."/>
            <person name="Zhang J."/>
            <person name="Peng Z."/>
            <person name="Li Y."/>
            <person name="Li N."/>
            <person name="Wang J."/>
            <person name="Chen M."/>
            <person name="He Y."/>
            <person name="Tan F."/>
            <person name="Song X."/>
            <person name="Zheng Q."/>
            <person name="Huang R."/>
            <person name="Yang H."/>
            <person name="Du X."/>
            <person name="Chen L."/>
            <person name="Yang M."/>
            <person name="Gaffney P.M."/>
            <person name="Wang S."/>
            <person name="Luo L."/>
            <person name="She Z."/>
            <person name="Ming Y."/>
            <person name="Huang W."/>
            <person name="Zhang S."/>
            <person name="Huang B."/>
            <person name="Zhang Y."/>
            <person name="Qu T."/>
            <person name="Ni P."/>
            <person name="Miao G."/>
            <person name="Wang J."/>
            <person name="Wang Q."/>
            <person name="Steinberg C.E."/>
            <person name="Wang H."/>
            <person name="Li N."/>
            <person name="Qian L."/>
            <person name="Zhang G."/>
            <person name="Li Y."/>
            <person name="Yang H."/>
            <person name="Liu X."/>
            <person name="Wang J."/>
            <person name="Yin Y."/>
            <person name="Wang J."/>
        </authorList>
    </citation>
    <scope>NUCLEOTIDE SEQUENCE [LARGE SCALE GENOMIC DNA]</scope>
    <source>
        <strain evidence="1">05x7-T-G4-1.051#20</strain>
    </source>
</reference>
<dbReference type="EMBL" id="JH822630">
    <property type="protein sequence ID" value="EKC17566.1"/>
    <property type="molecule type" value="Genomic_DNA"/>
</dbReference>
<proteinExistence type="predicted"/>
<dbReference type="HOGENOM" id="CLU_2943946_0_0_1"/>
<dbReference type="InParanoid" id="K1Q8D8"/>
<protein>
    <submittedName>
        <fullName evidence="1">Uncharacterized protein</fullName>
    </submittedName>
</protein>
<gene>
    <name evidence="1" type="ORF">CGI_10000559</name>
</gene>